<reference evidence="1 2" key="1">
    <citation type="submission" date="2018-06" db="EMBL/GenBank/DDBJ databases">
        <title>Genomic Encyclopedia of Type Strains, Phase IV (KMG-IV): sequencing the most valuable type-strain genomes for metagenomic binning, comparative biology and taxonomic classification.</title>
        <authorList>
            <person name="Goeker M."/>
        </authorList>
    </citation>
    <scope>NUCLEOTIDE SEQUENCE [LARGE SCALE GENOMIC DNA]</scope>
    <source>
        <strain evidence="1 2">DSM 25532</strain>
    </source>
</reference>
<accession>A0A366HE15</accession>
<comment type="caution">
    <text evidence="1">The sequence shown here is derived from an EMBL/GenBank/DDBJ whole genome shotgun (WGS) entry which is preliminary data.</text>
</comment>
<dbReference type="PANTHER" id="PTHR39186">
    <property type="entry name" value="DUF2071 FAMILY PROTEIN"/>
    <property type="match status" value="1"/>
</dbReference>
<name>A0A366HE15_9BACT</name>
<dbReference type="PANTHER" id="PTHR39186:SF1">
    <property type="entry name" value="DUF2071 DOMAIN-CONTAINING PROTEIN"/>
    <property type="match status" value="1"/>
</dbReference>
<dbReference type="Proteomes" id="UP000253426">
    <property type="component" value="Unassembled WGS sequence"/>
</dbReference>
<organism evidence="1 2">
    <name type="scientific">Roseimicrobium gellanilyticum</name>
    <dbReference type="NCBI Taxonomy" id="748857"/>
    <lineage>
        <taxon>Bacteria</taxon>
        <taxon>Pseudomonadati</taxon>
        <taxon>Verrucomicrobiota</taxon>
        <taxon>Verrucomicrobiia</taxon>
        <taxon>Verrucomicrobiales</taxon>
        <taxon>Verrucomicrobiaceae</taxon>
        <taxon>Roseimicrobium</taxon>
    </lineage>
</organism>
<gene>
    <name evidence="1" type="ORF">DES53_10816</name>
</gene>
<dbReference type="OrthoDB" id="150993at2"/>
<dbReference type="SUPFAM" id="SSF160104">
    <property type="entry name" value="Acetoacetate decarboxylase-like"/>
    <property type="match status" value="1"/>
</dbReference>
<keyword evidence="2" id="KW-1185">Reference proteome</keyword>
<proteinExistence type="predicted"/>
<dbReference type="AlphaFoldDB" id="A0A366HE15"/>
<evidence type="ECO:0000313" key="1">
    <source>
        <dbReference type="EMBL" id="RBP40310.1"/>
    </source>
</evidence>
<dbReference type="InterPro" id="IPR018644">
    <property type="entry name" value="DUF2071"/>
</dbReference>
<evidence type="ECO:0008006" key="3">
    <source>
        <dbReference type="Google" id="ProtNLM"/>
    </source>
</evidence>
<sequence>MPIALPDLTQRLAAREHPGRSPVMYQSWTHLLFLHWKWDPAEIQKTLPPGLTVDTHDGSAWLGIVPFFMRNIRPRFLPTAPWISNFLELNVRTYVHDENGRPGVWFYSLDCNQPLAVWTARTFFHLPYQHARMTAPITQPSSVAYSKHRRGAPQASEFHYHLETEGREPTIAEPGTLEFFLLERYYLFASTPRGIRSGQVHHKPYPMVPVRVDKWDTRVLALNGFKEPEREPDHIAGSPGVDVLIFPLT</sequence>
<dbReference type="RefSeq" id="WP_113960187.1">
    <property type="nucleotide sequence ID" value="NZ_QNRR01000008.1"/>
</dbReference>
<protein>
    <recommendedName>
        <fullName evidence="3">DUF2071 domain-containing protein</fullName>
    </recommendedName>
</protein>
<dbReference type="EMBL" id="QNRR01000008">
    <property type="protein sequence ID" value="RBP40310.1"/>
    <property type="molecule type" value="Genomic_DNA"/>
</dbReference>
<dbReference type="Pfam" id="PF09844">
    <property type="entry name" value="DUF2071"/>
    <property type="match status" value="1"/>
</dbReference>
<dbReference type="Gene3D" id="2.40.400.10">
    <property type="entry name" value="Acetoacetate decarboxylase-like"/>
    <property type="match status" value="1"/>
</dbReference>
<evidence type="ECO:0000313" key="2">
    <source>
        <dbReference type="Proteomes" id="UP000253426"/>
    </source>
</evidence>
<dbReference type="InterPro" id="IPR023375">
    <property type="entry name" value="ADC_dom_sf"/>
</dbReference>